<organism evidence="1 2">
    <name type="scientific">Lithospermum erythrorhizon</name>
    <name type="common">Purple gromwell</name>
    <name type="synonym">Lithospermum officinale var. erythrorhizon</name>
    <dbReference type="NCBI Taxonomy" id="34254"/>
    <lineage>
        <taxon>Eukaryota</taxon>
        <taxon>Viridiplantae</taxon>
        <taxon>Streptophyta</taxon>
        <taxon>Embryophyta</taxon>
        <taxon>Tracheophyta</taxon>
        <taxon>Spermatophyta</taxon>
        <taxon>Magnoliopsida</taxon>
        <taxon>eudicotyledons</taxon>
        <taxon>Gunneridae</taxon>
        <taxon>Pentapetalae</taxon>
        <taxon>asterids</taxon>
        <taxon>lamiids</taxon>
        <taxon>Boraginales</taxon>
        <taxon>Boraginaceae</taxon>
        <taxon>Boraginoideae</taxon>
        <taxon>Lithospermeae</taxon>
        <taxon>Lithospermum</taxon>
    </lineage>
</organism>
<accession>A0AAV3QRR2</accession>
<gene>
    <name evidence="1" type="ORF">LIER_21866</name>
</gene>
<dbReference type="EMBL" id="BAABME010005856">
    <property type="protein sequence ID" value="GAA0166789.1"/>
    <property type="molecule type" value="Genomic_DNA"/>
</dbReference>
<keyword evidence="2" id="KW-1185">Reference proteome</keyword>
<dbReference type="Proteomes" id="UP001454036">
    <property type="component" value="Unassembled WGS sequence"/>
</dbReference>
<comment type="caution">
    <text evidence="1">The sequence shown here is derived from an EMBL/GenBank/DDBJ whole genome shotgun (WGS) entry which is preliminary data.</text>
</comment>
<dbReference type="AlphaFoldDB" id="A0AAV3QRR2"/>
<evidence type="ECO:0000313" key="2">
    <source>
        <dbReference type="Proteomes" id="UP001454036"/>
    </source>
</evidence>
<protein>
    <submittedName>
        <fullName evidence="1">Uncharacterized protein</fullName>
    </submittedName>
</protein>
<reference evidence="1 2" key="1">
    <citation type="submission" date="2024-01" db="EMBL/GenBank/DDBJ databases">
        <title>The complete chloroplast genome sequence of Lithospermum erythrorhizon: insights into the phylogenetic relationship among Boraginaceae species and the maternal lineages of purple gromwells.</title>
        <authorList>
            <person name="Okada T."/>
            <person name="Watanabe K."/>
        </authorList>
    </citation>
    <scope>NUCLEOTIDE SEQUENCE [LARGE SCALE GENOMIC DNA]</scope>
</reference>
<proteinExistence type="predicted"/>
<sequence length="130" mass="14425">MADVCFEGDGVDGWTKGVRKIGIFVAHPTRRLAKSLLLGEVYGDLRSKWSKATLKEIDDEEARLLGFKESCKADVGRGVGNGVGNVQLLPWYPVEEEGIERLEEHHTEVQGDQRMEDGEVEVQGVDDVEV</sequence>
<name>A0AAV3QRR2_LITER</name>
<evidence type="ECO:0000313" key="1">
    <source>
        <dbReference type="EMBL" id="GAA0166789.1"/>
    </source>
</evidence>